<feature type="region of interest" description="Disordered" evidence="1">
    <location>
        <begin position="1"/>
        <end position="29"/>
    </location>
</feature>
<reference evidence="2 3" key="1">
    <citation type="submission" date="2020-08" db="EMBL/GenBank/DDBJ databases">
        <title>Genomic Encyclopedia of Type Strains, Phase IV (KMG-IV): sequencing the most valuable type-strain genomes for metagenomic binning, comparative biology and taxonomic classification.</title>
        <authorList>
            <person name="Goeker M."/>
        </authorList>
    </citation>
    <scope>NUCLEOTIDE SEQUENCE [LARGE SCALE GENOMIC DNA]</scope>
    <source>
        <strain evidence="2 3">DSM 107085</strain>
    </source>
</reference>
<dbReference type="RefSeq" id="WP_338047227.1">
    <property type="nucleotide sequence ID" value="NZ_JACHET010000001.1"/>
</dbReference>
<protein>
    <submittedName>
        <fullName evidence="2">NAD(P)-dependent dehydrogenase (Short-subunit alcohol dehydrogenase family)</fullName>
    </submittedName>
</protein>
<accession>A0A841KEU9</accession>
<dbReference type="AlphaFoldDB" id="A0A841KEU9"/>
<evidence type="ECO:0000256" key="1">
    <source>
        <dbReference type="SAM" id="MobiDB-lite"/>
    </source>
</evidence>
<gene>
    <name evidence="2" type="ORF">HNQ86_000850</name>
</gene>
<comment type="caution">
    <text evidence="2">The sequence shown here is derived from an EMBL/GenBank/DDBJ whole genome shotgun (WGS) entry which is preliminary data.</text>
</comment>
<evidence type="ECO:0000313" key="2">
    <source>
        <dbReference type="EMBL" id="MBB6183505.1"/>
    </source>
</evidence>
<dbReference type="PANTHER" id="PTHR45458:SF1">
    <property type="entry name" value="SHORT CHAIN DEHYDROGENASE"/>
    <property type="match status" value="1"/>
</dbReference>
<dbReference type="PANTHER" id="PTHR45458">
    <property type="entry name" value="SHORT-CHAIN DEHYDROGENASE/REDUCTASE SDR"/>
    <property type="match status" value="1"/>
</dbReference>
<proteinExistence type="predicted"/>
<dbReference type="Gene3D" id="3.40.50.720">
    <property type="entry name" value="NAD(P)-binding Rossmann-like Domain"/>
    <property type="match status" value="1"/>
</dbReference>
<organism evidence="2 3">
    <name type="scientific">Oleiagrimonas soli</name>
    <dbReference type="NCBI Taxonomy" id="1543381"/>
    <lineage>
        <taxon>Bacteria</taxon>
        <taxon>Pseudomonadati</taxon>
        <taxon>Pseudomonadota</taxon>
        <taxon>Gammaproteobacteria</taxon>
        <taxon>Lysobacterales</taxon>
        <taxon>Rhodanobacteraceae</taxon>
        <taxon>Oleiagrimonas</taxon>
    </lineage>
</organism>
<dbReference type="Pfam" id="PF13561">
    <property type="entry name" value="adh_short_C2"/>
    <property type="match status" value="1"/>
</dbReference>
<dbReference type="GO" id="GO:0016616">
    <property type="term" value="F:oxidoreductase activity, acting on the CH-OH group of donors, NAD or NADP as acceptor"/>
    <property type="evidence" value="ECO:0007669"/>
    <property type="project" value="TreeGrafter"/>
</dbReference>
<dbReference type="PRINTS" id="PR00081">
    <property type="entry name" value="GDHRDH"/>
</dbReference>
<dbReference type="InterPro" id="IPR036291">
    <property type="entry name" value="NAD(P)-bd_dom_sf"/>
</dbReference>
<dbReference type="SUPFAM" id="SSF51735">
    <property type="entry name" value="NAD(P)-binding Rossmann-fold domains"/>
    <property type="match status" value="1"/>
</dbReference>
<dbReference type="EMBL" id="JACHET010000001">
    <property type="protein sequence ID" value="MBB6183505.1"/>
    <property type="molecule type" value="Genomic_DNA"/>
</dbReference>
<sequence>MRLAHSWKACKDRPRLSPRDHPMTSPTAEKPSILIAGASRGLGHALSAAFVQRGWRVVGTVRDAAADTPLHQLAKRHPDQVDIEALDLCRPEQIAALARKLSGRRFDILFVNAGTTNRDPTQTIGEVSTEEFMHVMHTNALGPMRVIERLEHCVTATGLIGAMSSGQGSIGNNEQGRRELYRGSKAALNMFMRSFAARQADTARAMVLLAPGWIRTDLGGPNAPFSLEETVPDLIDVLLSRLGTPGLAYLDRFGETVPW</sequence>
<dbReference type="Proteomes" id="UP000560000">
    <property type="component" value="Unassembled WGS sequence"/>
</dbReference>
<name>A0A841KEU9_9GAMM</name>
<dbReference type="InterPro" id="IPR052184">
    <property type="entry name" value="SDR_enzymes"/>
</dbReference>
<feature type="compositionally biased region" description="Basic and acidic residues" evidence="1">
    <location>
        <begin position="9"/>
        <end position="22"/>
    </location>
</feature>
<dbReference type="InterPro" id="IPR002347">
    <property type="entry name" value="SDR_fam"/>
</dbReference>
<evidence type="ECO:0000313" key="3">
    <source>
        <dbReference type="Proteomes" id="UP000560000"/>
    </source>
</evidence>